<proteinExistence type="predicted"/>
<feature type="transmembrane region" description="Helical" evidence="1">
    <location>
        <begin position="157"/>
        <end position="177"/>
    </location>
</feature>
<organism evidence="2 3">
    <name type="scientific">Rhodopseudomonas palustris (strain DX-1)</name>
    <dbReference type="NCBI Taxonomy" id="652103"/>
    <lineage>
        <taxon>Bacteria</taxon>
        <taxon>Pseudomonadati</taxon>
        <taxon>Pseudomonadota</taxon>
        <taxon>Alphaproteobacteria</taxon>
        <taxon>Hyphomicrobiales</taxon>
        <taxon>Nitrobacteraceae</taxon>
        <taxon>Rhodopseudomonas</taxon>
    </lineage>
</organism>
<dbReference type="KEGG" id="rpx:Rpdx1_1506"/>
<dbReference type="Proteomes" id="UP000001402">
    <property type="component" value="Chromosome"/>
</dbReference>
<dbReference type="STRING" id="652103.Rpdx1_1506"/>
<gene>
    <name evidence="2" type="ordered locus">Rpdx1_1506</name>
</gene>
<reference evidence="2" key="1">
    <citation type="submission" date="2010-12" db="EMBL/GenBank/DDBJ databases">
        <title>Complete sequence of Rhodopseudomonas palustris DX-1.</title>
        <authorList>
            <consortium name="US DOE Joint Genome Institute"/>
            <person name="Lucas S."/>
            <person name="Copeland A."/>
            <person name="Lapidus A."/>
            <person name="Cheng J.-F."/>
            <person name="Goodwin L."/>
            <person name="Pitluck S."/>
            <person name="Misra M."/>
            <person name="Chertkov O."/>
            <person name="Detter J.C."/>
            <person name="Han C."/>
            <person name="Tapia R."/>
            <person name="Land M."/>
            <person name="Hauser L."/>
            <person name="Kyrpides N."/>
            <person name="Ivanova N."/>
            <person name="Ovchinnikova G."/>
            <person name="Logan B."/>
            <person name="Oda Y."/>
            <person name="Harwood C."/>
            <person name="Woyke T."/>
        </authorList>
    </citation>
    <scope>NUCLEOTIDE SEQUENCE [LARGE SCALE GENOMIC DNA]</scope>
    <source>
        <strain evidence="2">DX-1</strain>
    </source>
</reference>
<evidence type="ECO:0000313" key="3">
    <source>
        <dbReference type="Proteomes" id="UP000001402"/>
    </source>
</evidence>
<feature type="transmembrane region" description="Helical" evidence="1">
    <location>
        <begin position="336"/>
        <end position="361"/>
    </location>
</feature>
<dbReference type="BioCyc" id="RPAL652103:RPDX1_RS07425-MONOMER"/>
<dbReference type="AlphaFoldDB" id="E6VIB8"/>
<sequence length="367" mass="39414" precursor="true">MTRPDRSVRRLSARRIWRMLHLSLALTVGAAFALIGASGAMLVLKEPLLTLEVGREIVKPPRMPGRPDADADMWIARASEHYPELRVMGANAPGAGFLPGNAAIVFGRQPPGDLGVVFVHPQSGEPLGLFAFDQSWFAAVVNLHRRLLLPSSLGADVVGWCGIGLAASLLTGAYLWWPRQRKWWRSFSIGSSAAGRRHLIEWHGVSAAYLLAPMLVLAATGVALTKPQWLGLPGPAPAKPTSQATPPSCAAGNDLSGALSAAARAQPGRQIVGVFLPRGPAGAYQIRLRSPASIPSDLTVEVRTGCATPVVETVETDSALRREWLNPLHTDLRLGLLGQAVVFICGMALPALYATGLWLWIWRRRNG</sequence>
<dbReference type="InterPro" id="IPR005625">
    <property type="entry name" value="PepSY-ass_TM"/>
</dbReference>
<dbReference type="eggNOG" id="COG3182">
    <property type="taxonomic scope" value="Bacteria"/>
</dbReference>
<keyword evidence="1" id="KW-1133">Transmembrane helix</keyword>
<evidence type="ECO:0008006" key="4">
    <source>
        <dbReference type="Google" id="ProtNLM"/>
    </source>
</evidence>
<dbReference type="EMBL" id="CP002418">
    <property type="protein sequence ID" value="ADU43127.1"/>
    <property type="molecule type" value="Genomic_DNA"/>
</dbReference>
<evidence type="ECO:0000256" key="1">
    <source>
        <dbReference type="SAM" id="Phobius"/>
    </source>
</evidence>
<feature type="transmembrane region" description="Helical" evidence="1">
    <location>
        <begin position="206"/>
        <end position="225"/>
    </location>
</feature>
<feature type="transmembrane region" description="Helical" evidence="1">
    <location>
        <begin position="20"/>
        <end position="44"/>
    </location>
</feature>
<dbReference type="HOGENOM" id="CLU_760622_0_0_5"/>
<name>E6VIB8_RHOPX</name>
<keyword evidence="1" id="KW-0812">Transmembrane</keyword>
<dbReference type="Pfam" id="PF03929">
    <property type="entry name" value="PepSY_TM"/>
    <property type="match status" value="1"/>
</dbReference>
<protein>
    <recommendedName>
        <fullName evidence="4">PepSY domain-containing protein</fullName>
    </recommendedName>
</protein>
<dbReference type="PANTHER" id="PTHR34219">
    <property type="entry name" value="IRON-REGULATED INNER MEMBRANE PROTEIN-RELATED"/>
    <property type="match status" value="1"/>
</dbReference>
<keyword evidence="1" id="KW-0472">Membrane</keyword>
<accession>E6VIB8</accession>
<evidence type="ECO:0000313" key="2">
    <source>
        <dbReference type="EMBL" id="ADU43127.1"/>
    </source>
</evidence>